<keyword evidence="2" id="KW-0808">Transferase</keyword>
<feature type="compositionally biased region" description="Basic residues" evidence="1">
    <location>
        <begin position="1"/>
        <end position="10"/>
    </location>
</feature>
<gene>
    <name evidence="2" type="ORF">NCTC10115_00492</name>
</gene>
<evidence type="ECO:0000313" key="2">
    <source>
        <dbReference type="EMBL" id="SYV94180.1"/>
    </source>
</evidence>
<name>A0A3B0PE84_MYCGL</name>
<organism evidence="2 3">
    <name type="scientific">Mycoplasmoides gallisepticum</name>
    <name type="common">Mycoplasma gallisepticum</name>
    <dbReference type="NCBI Taxonomy" id="2096"/>
    <lineage>
        <taxon>Bacteria</taxon>
        <taxon>Bacillati</taxon>
        <taxon>Mycoplasmatota</taxon>
        <taxon>Mycoplasmoidales</taxon>
        <taxon>Mycoplasmoidaceae</taxon>
        <taxon>Mycoplasmoides</taxon>
    </lineage>
</organism>
<dbReference type="RefSeq" id="WP_011113451.1">
    <property type="nucleotide sequence ID" value="NZ_JASGBL010000006.1"/>
</dbReference>
<dbReference type="Proteomes" id="UP000260136">
    <property type="component" value="Chromosome"/>
</dbReference>
<evidence type="ECO:0000256" key="1">
    <source>
        <dbReference type="SAM" id="MobiDB-lite"/>
    </source>
</evidence>
<accession>A0A3B0PE84</accession>
<reference evidence="3" key="1">
    <citation type="submission" date="2018-06" db="EMBL/GenBank/DDBJ databases">
        <authorList>
            <consortium name="Pathogen Informatics"/>
        </authorList>
    </citation>
    <scope>NUCLEOTIDE SEQUENCE [LARGE SCALE GENOMIC DNA]</scope>
    <source>
        <strain evidence="3">NCTC10115</strain>
    </source>
</reference>
<evidence type="ECO:0000313" key="3">
    <source>
        <dbReference type="Proteomes" id="UP000260136"/>
    </source>
</evidence>
<feature type="region of interest" description="Disordered" evidence="1">
    <location>
        <begin position="1"/>
        <end position="20"/>
    </location>
</feature>
<protein>
    <submittedName>
        <fullName evidence="2">Restriction modification methylase domain-containing protein</fullName>
    </submittedName>
</protein>
<dbReference type="GO" id="GO:0008168">
    <property type="term" value="F:methyltransferase activity"/>
    <property type="evidence" value="ECO:0007669"/>
    <property type="project" value="UniProtKB-KW"/>
</dbReference>
<dbReference type="EMBL" id="LS991952">
    <property type="protein sequence ID" value="SYV94180.1"/>
    <property type="molecule type" value="Genomic_DNA"/>
</dbReference>
<keyword evidence="2" id="KW-0489">Methyltransferase</keyword>
<dbReference type="AlphaFoldDB" id="A0A3B0PE84"/>
<proteinExistence type="predicted"/>
<dbReference type="GO" id="GO:0032259">
    <property type="term" value="P:methylation"/>
    <property type="evidence" value="ECO:0007669"/>
    <property type="project" value="UniProtKB-KW"/>
</dbReference>
<sequence>MDQRRKNKHKNGNEFGYSLLNNNNESATQYLFDTKRTVVKS</sequence>